<dbReference type="SUPFAM" id="SSF55781">
    <property type="entry name" value="GAF domain-like"/>
    <property type="match status" value="1"/>
</dbReference>
<dbReference type="SMART" id="SM00267">
    <property type="entry name" value="GGDEF"/>
    <property type="match status" value="1"/>
</dbReference>
<accession>A0A7W7CJH5</accession>
<keyword evidence="3" id="KW-1185">Reference proteome</keyword>
<feature type="domain" description="GGDEF" evidence="1">
    <location>
        <begin position="368"/>
        <end position="501"/>
    </location>
</feature>
<dbReference type="InterPro" id="IPR029787">
    <property type="entry name" value="Nucleotide_cyclase"/>
</dbReference>
<dbReference type="PANTHER" id="PTHR46663">
    <property type="entry name" value="DIGUANYLATE CYCLASE DGCT-RELATED"/>
    <property type="match status" value="1"/>
</dbReference>
<dbReference type="EMBL" id="JACHMH010000001">
    <property type="protein sequence ID" value="MBB4682422.1"/>
    <property type="molecule type" value="Genomic_DNA"/>
</dbReference>
<dbReference type="Gene3D" id="3.30.450.40">
    <property type="match status" value="1"/>
</dbReference>
<evidence type="ECO:0000313" key="3">
    <source>
        <dbReference type="Proteomes" id="UP000533598"/>
    </source>
</evidence>
<reference evidence="2 3" key="1">
    <citation type="submission" date="2020-08" db="EMBL/GenBank/DDBJ databases">
        <title>Sequencing the genomes of 1000 actinobacteria strains.</title>
        <authorList>
            <person name="Klenk H.-P."/>
        </authorList>
    </citation>
    <scope>NUCLEOTIDE SEQUENCE [LARGE SCALE GENOMIC DNA]</scope>
    <source>
        <strain evidence="2 3">DSM 44230</strain>
    </source>
</reference>
<dbReference type="NCBIfam" id="TIGR00254">
    <property type="entry name" value="GGDEF"/>
    <property type="match status" value="1"/>
</dbReference>
<evidence type="ECO:0000259" key="1">
    <source>
        <dbReference type="PROSITE" id="PS50887"/>
    </source>
</evidence>
<dbReference type="InterPro" id="IPR000160">
    <property type="entry name" value="GGDEF_dom"/>
</dbReference>
<organism evidence="2 3">
    <name type="scientific">Crossiella cryophila</name>
    <dbReference type="NCBI Taxonomy" id="43355"/>
    <lineage>
        <taxon>Bacteria</taxon>
        <taxon>Bacillati</taxon>
        <taxon>Actinomycetota</taxon>
        <taxon>Actinomycetes</taxon>
        <taxon>Pseudonocardiales</taxon>
        <taxon>Pseudonocardiaceae</taxon>
        <taxon>Crossiella</taxon>
    </lineage>
</organism>
<dbReference type="RefSeq" id="WP_185009718.1">
    <property type="nucleotide sequence ID" value="NZ_BAAAUI010000007.1"/>
</dbReference>
<dbReference type="AlphaFoldDB" id="A0A7W7CJH5"/>
<dbReference type="Gene3D" id="3.30.70.270">
    <property type="match status" value="1"/>
</dbReference>
<dbReference type="Pfam" id="PF01590">
    <property type="entry name" value="GAF"/>
    <property type="match status" value="1"/>
</dbReference>
<dbReference type="CDD" id="cd01949">
    <property type="entry name" value="GGDEF"/>
    <property type="match status" value="1"/>
</dbReference>
<evidence type="ECO:0000313" key="2">
    <source>
        <dbReference type="EMBL" id="MBB4682422.1"/>
    </source>
</evidence>
<dbReference type="InterPro" id="IPR029016">
    <property type="entry name" value="GAF-like_dom_sf"/>
</dbReference>
<dbReference type="PROSITE" id="PS50887">
    <property type="entry name" value="GGDEF"/>
    <property type="match status" value="1"/>
</dbReference>
<dbReference type="FunFam" id="3.30.70.270:FF:000001">
    <property type="entry name" value="Diguanylate cyclase domain protein"/>
    <property type="match status" value="1"/>
</dbReference>
<dbReference type="InterPro" id="IPR043128">
    <property type="entry name" value="Rev_trsase/Diguanyl_cyclase"/>
</dbReference>
<comment type="caution">
    <text evidence="2">The sequence shown here is derived from an EMBL/GenBank/DDBJ whole genome shotgun (WGS) entry which is preliminary data.</text>
</comment>
<sequence>MADSLEALHGQQLLELLAVVSAYPDEDSAVHGAVERAAQALEAEVAAVVFGSEVTACIGFPAGAVPVADLLEVTRQERAHLEVPGLGRTHAVSTGWGGSHPGHLVLARWAEEFSVEERHLMRGMARLLELTLTMLRTLQAEHAMRERSERQAAENAELVATLRQRQRLMEHLFEVQRAISRRRPLPQILDMITNAAADLLGAGIVGLWLRDSAEPDELRLAASVGLRPDQQEQRSGVRLVETGAAGEAVLVEDVVVRYGRLPEAALLHRLTNGRLRAAMAAPVYDSGEVAGSLLIGSGQATRRYASADVQMLRSFAEHVSLALTDANTVEQMRRAFHDSLTGLASRGLFLDQLSQLLTQATPLTAGPDRVAVLFVDLDRFKAVNDTLGHAAGDNLLICTADRLKAQLRSSDVAARLGGDEFAVLLTGVENTEDAVLVAQRILHALAEPMLIAGRQLRVNASIGIALSPRGTADAADLMRRADVAMYQAKRAGRGRYEVFSDGMLITGAEDLPDRTG</sequence>
<dbReference type="PANTHER" id="PTHR46663:SF3">
    <property type="entry name" value="SLL0267 PROTEIN"/>
    <property type="match status" value="1"/>
</dbReference>
<dbReference type="SUPFAM" id="SSF55073">
    <property type="entry name" value="Nucleotide cyclase"/>
    <property type="match status" value="1"/>
</dbReference>
<dbReference type="Proteomes" id="UP000533598">
    <property type="component" value="Unassembled WGS sequence"/>
</dbReference>
<name>A0A7W7CJH5_9PSEU</name>
<dbReference type="SMART" id="SM00065">
    <property type="entry name" value="GAF"/>
    <property type="match status" value="1"/>
</dbReference>
<gene>
    <name evidence="2" type="ORF">HNR67_008540</name>
</gene>
<dbReference type="InterPro" id="IPR003018">
    <property type="entry name" value="GAF"/>
</dbReference>
<dbReference type="InterPro" id="IPR052163">
    <property type="entry name" value="DGC-Regulatory_Protein"/>
</dbReference>
<proteinExistence type="predicted"/>
<protein>
    <submittedName>
        <fullName evidence="2">Diguanylate cyclase (GGDEF)-like protein</fullName>
    </submittedName>
</protein>
<dbReference type="Pfam" id="PF00990">
    <property type="entry name" value="GGDEF"/>
    <property type="match status" value="1"/>
</dbReference>